<dbReference type="PANTHER" id="PTHR36173:SF2">
    <property type="entry name" value="RIBONUCLEASE VAPC16"/>
    <property type="match status" value="1"/>
</dbReference>
<feature type="domain" description="PIN" evidence="1">
    <location>
        <begin position="4"/>
        <end position="121"/>
    </location>
</feature>
<dbReference type="Pfam" id="PF01850">
    <property type="entry name" value="PIN"/>
    <property type="match status" value="1"/>
</dbReference>
<protein>
    <submittedName>
        <fullName evidence="2">PIN domain nuclease, a component of toxin-antitoxin system (PIN domain)</fullName>
    </submittedName>
</protein>
<sequence>MRLLLDTCTFLWLISDDDSLSQAARELFQNPQNEVVLSVVSVWEITVKYQLGKLPLPQHPRQYIPQKRIQHQIESLSLHEEAIQHLANLPEIHRDPFDRMLICQAVEEGMVLLTPDPLIQQYPVKVIW</sequence>
<dbReference type="RefSeq" id="WP_093064280.1">
    <property type="nucleotide sequence ID" value="NZ_FNQP01000001.1"/>
</dbReference>
<organism evidence="2 3">
    <name type="scientific">Thiothrix caldifontis</name>
    <dbReference type="NCBI Taxonomy" id="525918"/>
    <lineage>
        <taxon>Bacteria</taxon>
        <taxon>Pseudomonadati</taxon>
        <taxon>Pseudomonadota</taxon>
        <taxon>Gammaproteobacteria</taxon>
        <taxon>Thiotrichales</taxon>
        <taxon>Thiotrichaceae</taxon>
        <taxon>Thiothrix</taxon>
    </lineage>
</organism>
<dbReference type="InterPro" id="IPR002716">
    <property type="entry name" value="PIN_dom"/>
</dbReference>
<dbReference type="Proteomes" id="UP000199397">
    <property type="component" value="Unassembled WGS sequence"/>
</dbReference>
<dbReference type="AlphaFoldDB" id="A0A1H3VJX0"/>
<dbReference type="InterPro" id="IPR052919">
    <property type="entry name" value="TA_system_RNase"/>
</dbReference>
<dbReference type="InterPro" id="IPR029060">
    <property type="entry name" value="PIN-like_dom_sf"/>
</dbReference>
<evidence type="ECO:0000313" key="3">
    <source>
        <dbReference type="Proteomes" id="UP000199397"/>
    </source>
</evidence>
<reference evidence="2 3" key="1">
    <citation type="submission" date="2016-10" db="EMBL/GenBank/DDBJ databases">
        <authorList>
            <person name="de Groot N.N."/>
        </authorList>
    </citation>
    <scope>NUCLEOTIDE SEQUENCE [LARGE SCALE GENOMIC DNA]</scope>
    <source>
        <strain evidence="2 3">DSM 21228</strain>
    </source>
</reference>
<dbReference type="PANTHER" id="PTHR36173">
    <property type="entry name" value="RIBONUCLEASE VAPC16-RELATED"/>
    <property type="match status" value="1"/>
</dbReference>
<proteinExistence type="predicted"/>
<dbReference type="SUPFAM" id="SSF88723">
    <property type="entry name" value="PIN domain-like"/>
    <property type="match status" value="1"/>
</dbReference>
<dbReference type="STRING" id="525918.SAMN05660964_00094"/>
<evidence type="ECO:0000259" key="1">
    <source>
        <dbReference type="Pfam" id="PF01850"/>
    </source>
</evidence>
<name>A0A1H3VJX0_9GAMM</name>
<keyword evidence="3" id="KW-1185">Reference proteome</keyword>
<dbReference type="OrthoDB" id="9798990at2"/>
<dbReference type="EMBL" id="FNQP01000001">
    <property type="protein sequence ID" value="SDZ74402.1"/>
    <property type="molecule type" value="Genomic_DNA"/>
</dbReference>
<dbReference type="CDD" id="cd09872">
    <property type="entry name" value="PIN_Sll0205-like"/>
    <property type="match status" value="1"/>
</dbReference>
<gene>
    <name evidence="2" type="ORF">SAMN05660964_00094</name>
</gene>
<evidence type="ECO:0000313" key="2">
    <source>
        <dbReference type="EMBL" id="SDZ74402.1"/>
    </source>
</evidence>
<accession>A0A1H3VJX0</accession>
<dbReference type="InterPro" id="IPR041705">
    <property type="entry name" value="PIN_Sll0205"/>
</dbReference>
<dbReference type="Gene3D" id="3.40.50.1010">
    <property type="entry name" value="5'-nuclease"/>
    <property type="match status" value="1"/>
</dbReference>